<gene>
    <name evidence="10" type="primary">ABSGL_08083.1 scaffold 9578</name>
</gene>
<dbReference type="EMBL" id="LT553800">
    <property type="protein sequence ID" value="SAM02304.1"/>
    <property type="molecule type" value="Genomic_DNA"/>
</dbReference>
<dbReference type="PANTHER" id="PTHR10130:SF0">
    <property type="entry name" value="GH08708P"/>
    <property type="match status" value="1"/>
</dbReference>
<dbReference type="GO" id="GO:0005829">
    <property type="term" value="C:cytosol"/>
    <property type="evidence" value="ECO:0007669"/>
    <property type="project" value="TreeGrafter"/>
</dbReference>
<feature type="compositionally biased region" description="Low complexity" evidence="9">
    <location>
        <begin position="306"/>
        <end position="325"/>
    </location>
</feature>
<dbReference type="SMART" id="SM00028">
    <property type="entry name" value="TPR"/>
    <property type="match status" value="4"/>
</dbReference>
<feature type="region of interest" description="Disordered" evidence="9">
    <location>
        <begin position="292"/>
        <end position="331"/>
    </location>
</feature>
<dbReference type="OrthoDB" id="10006023at2759"/>
<dbReference type="GO" id="GO:0005052">
    <property type="term" value="F:peroxisome matrix targeting signal-1 binding"/>
    <property type="evidence" value="ECO:0007669"/>
    <property type="project" value="TreeGrafter"/>
</dbReference>
<keyword evidence="4" id="KW-0963">Cytoplasm</keyword>
<organism evidence="10">
    <name type="scientific">Absidia glauca</name>
    <name type="common">Pin mould</name>
    <dbReference type="NCBI Taxonomy" id="4829"/>
    <lineage>
        <taxon>Eukaryota</taxon>
        <taxon>Fungi</taxon>
        <taxon>Fungi incertae sedis</taxon>
        <taxon>Mucoromycota</taxon>
        <taxon>Mucoromycotina</taxon>
        <taxon>Mucoromycetes</taxon>
        <taxon>Mucorales</taxon>
        <taxon>Cunninghamellaceae</taxon>
        <taxon>Absidia</taxon>
    </lineage>
</organism>
<dbReference type="FunCoup" id="A0A163JSS2">
    <property type="interactions" value="134"/>
</dbReference>
<feature type="region of interest" description="Disordered" evidence="9">
    <location>
        <begin position="708"/>
        <end position="731"/>
    </location>
</feature>
<comment type="similarity">
    <text evidence="3">Belongs to the peroxisomal targeting signal receptor family.</text>
</comment>
<protein>
    <submittedName>
        <fullName evidence="10">Uncharacterized protein</fullName>
    </submittedName>
</protein>
<dbReference type="AlphaFoldDB" id="A0A163JSS2"/>
<feature type="region of interest" description="Disordered" evidence="9">
    <location>
        <begin position="361"/>
        <end position="393"/>
    </location>
</feature>
<proteinExistence type="inferred from homology"/>
<dbReference type="InterPro" id="IPR019734">
    <property type="entry name" value="TPR_rpt"/>
</dbReference>
<feature type="region of interest" description="Disordered" evidence="9">
    <location>
        <begin position="141"/>
        <end position="162"/>
    </location>
</feature>
<dbReference type="InterPro" id="IPR011990">
    <property type="entry name" value="TPR-like_helical_dom_sf"/>
</dbReference>
<evidence type="ECO:0000256" key="2">
    <source>
        <dbReference type="ARBA" id="ARBA00004496"/>
    </source>
</evidence>
<dbReference type="PANTHER" id="PTHR10130">
    <property type="entry name" value="PEROXISOMAL TARGETING SIGNAL 1 RECEPTOR PEX5"/>
    <property type="match status" value="1"/>
</dbReference>
<feature type="compositionally biased region" description="Polar residues" evidence="9">
    <location>
        <begin position="363"/>
        <end position="373"/>
    </location>
</feature>
<evidence type="ECO:0000256" key="4">
    <source>
        <dbReference type="ARBA" id="ARBA00022490"/>
    </source>
</evidence>
<dbReference type="InterPro" id="IPR024111">
    <property type="entry name" value="PEX5/PEX5L"/>
</dbReference>
<evidence type="ECO:0000256" key="3">
    <source>
        <dbReference type="ARBA" id="ARBA00005348"/>
    </source>
</evidence>
<dbReference type="STRING" id="4829.A0A163JSS2"/>
<evidence type="ECO:0000313" key="10">
    <source>
        <dbReference type="EMBL" id="SAM02304.1"/>
    </source>
</evidence>
<dbReference type="InParanoid" id="A0A163JSS2"/>
<reference evidence="10" key="1">
    <citation type="submission" date="2016-04" db="EMBL/GenBank/DDBJ databases">
        <authorList>
            <person name="Evans L.H."/>
            <person name="Alamgir A."/>
            <person name="Owens N."/>
            <person name="Weber N.D."/>
            <person name="Virtaneva K."/>
            <person name="Barbian K."/>
            <person name="Babar A."/>
            <person name="Rosenke K."/>
        </authorList>
    </citation>
    <scope>NUCLEOTIDE SEQUENCE [LARGE SCALE GENOMIC DNA]</scope>
    <source>
        <strain evidence="10">CBS 101.48</strain>
    </source>
</reference>
<name>A0A163JSS2_ABSGL</name>
<dbReference type="Pfam" id="PF14559">
    <property type="entry name" value="TPR_19"/>
    <property type="match status" value="1"/>
</dbReference>
<feature type="compositionally biased region" description="Low complexity" evidence="9">
    <location>
        <begin position="374"/>
        <end position="391"/>
    </location>
</feature>
<dbReference type="OMA" id="YTNENDR"/>
<evidence type="ECO:0000256" key="5">
    <source>
        <dbReference type="ARBA" id="ARBA00022737"/>
    </source>
</evidence>
<evidence type="ECO:0000256" key="7">
    <source>
        <dbReference type="ARBA" id="ARBA00023140"/>
    </source>
</evidence>
<sequence length="751" mass="84398">MAGGSGADCGPVNPMAGLMKQFQQDRSLQQERFVGDQRAESSKAGFRSGQGNHQQPMADRQFADEFMTDTIVREQHGGMFELNGLGRELEAIQHGPPMQHQQQHQQPSHIHGAEWSGDFMAQHTTAGPSEGQFDHFEDVYRQSHSGPSTQQHQDHGQNIHPQYQPHQQYVPQRNMYHRPMQAGGPLLGQYSSPMVTPKNIALENEQFERAFDAANKDAQVEPVTQDDWASEFAEKEGITEDSTNNDALARTAAMLLDSVDVNDNPKFKNSQFMSLMQKLRDRTVHVEGDKMVESPGQQGEWSSEFQGQTYSTQQQQMEHAQKQQQGGTASRDWVDDFIPKAGAEQSGNMWTPEFASRLERGWTESSTATSNQPQEQNWSDQYQQQQQGGDMSQEEMQRLFGRGTEMDDWVQQYNRNIAHLKDAKDSEWDGMQKDWDRFKDEQGMGYRAVNPDYDTYNFTTTNPYLMDHAAIDGMQHNSLTDSILALEAKAQLETNNAEAWQALGLRQQENERDASAIAALRKAVNINPGLLEGWLALSVSYTNENCRADAYDSLEQWIANNPTYQHLIAQQPASVKNLSDHDRHSYITNLFLEAARSSPGAEMDANVQVGLGVLFNVSEEYEKAIDCFKAAVSSRPQDYLLWNKLGATLANSKDTAGAIDAYFNALEINPSYVRARYNLAISCINLNQHKEAAEHLLTALALQQQDDQGHAAPSGPLVDQTGQSPLPPRHQGHIWKPPFAPWCVFTNEFIS</sequence>
<accession>A0A163JSS2</accession>
<keyword evidence="6 8" id="KW-0802">TPR repeat</keyword>
<feature type="repeat" description="TPR" evidence="8">
    <location>
        <begin position="639"/>
        <end position="672"/>
    </location>
</feature>
<dbReference type="SUPFAM" id="SSF48452">
    <property type="entry name" value="TPR-like"/>
    <property type="match status" value="1"/>
</dbReference>
<dbReference type="GO" id="GO:0016560">
    <property type="term" value="P:protein import into peroxisome matrix, docking"/>
    <property type="evidence" value="ECO:0007669"/>
    <property type="project" value="TreeGrafter"/>
</dbReference>
<feature type="repeat" description="TPR" evidence="8">
    <location>
        <begin position="605"/>
        <end position="638"/>
    </location>
</feature>
<evidence type="ECO:0000256" key="8">
    <source>
        <dbReference type="PROSITE-ProRule" id="PRU00339"/>
    </source>
</evidence>
<dbReference type="Gene3D" id="1.25.40.10">
    <property type="entry name" value="Tetratricopeptide repeat domain"/>
    <property type="match status" value="1"/>
</dbReference>
<feature type="repeat" description="TPR" evidence="8">
    <location>
        <begin position="497"/>
        <end position="530"/>
    </location>
</feature>
<feature type="region of interest" description="Disordered" evidence="9">
    <location>
        <begin position="21"/>
        <end position="56"/>
    </location>
</feature>
<dbReference type="PROSITE" id="PS50005">
    <property type="entry name" value="TPR"/>
    <property type="match status" value="3"/>
</dbReference>
<keyword evidence="7" id="KW-0576">Peroxisome</keyword>
<feature type="compositionally biased region" description="Polar residues" evidence="9">
    <location>
        <begin position="142"/>
        <end position="151"/>
    </location>
</feature>
<keyword evidence="5" id="KW-0677">Repeat</keyword>
<dbReference type="GO" id="GO:0005778">
    <property type="term" value="C:peroxisomal membrane"/>
    <property type="evidence" value="ECO:0007669"/>
    <property type="project" value="TreeGrafter"/>
</dbReference>
<evidence type="ECO:0000256" key="9">
    <source>
        <dbReference type="SAM" id="MobiDB-lite"/>
    </source>
</evidence>
<evidence type="ECO:0000256" key="6">
    <source>
        <dbReference type="ARBA" id="ARBA00022803"/>
    </source>
</evidence>
<comment type="subcellular location">
    <subcellularLocation>
        <location evidence="2">Cytoplasm</location>
    </subcellularLocation>
    <subcellularLocation>
        <location evidence="1">Peroxisome</location>
    </subcellularLocation>
</comment>
<evidence type="ECO:0000256" key="1">
    <source>
        <dbReference type="ARBA" id="ARBA00004275"/>
    </source>
</evidence>
<keyword evidence="11" id="KW-1185">Reference proteome</keyword>
<feature type="compositionally biased region" description="Polar residues" evidence="9">
    <location>
        <begin position="295"/>
        <end position="305"/>
    </location>
</feature>
<dbReference type="Proteomes" id="UP000078561">
    <property type="component" value="Unassembled WGS sequence"/>
</dbReference>
<evidence type="ECO:0000313" key="11">
    <source>
        <dbReference type="Proteomes" id="UP000078561"/>
    </source>
</evidence>